<evidence type="ECO:0000256" key="7">
    <source>
        <dbReference type="ARBA" id="ARBA00066058"/>
    </source>
</evidence>
<dbReference type="NCBIfam" id="TIGR00369">
    <property type="entry name" value="unchar_dom_1"/>
    <property type="match status" value="1"/>
</dbReference>
<dbReference type="FunFam" id="3.10.129.10:FF:000048">
    <property type="entry name" value="14-dihydroxy-2-naphthoyl-CoA thioesterase 1"/>
    <property type="match status" value="1"/>
</dbReference>
<feature type="region of interest" description="Disordered" evidence="8">
    <location>
        <begin position="1"/>
        <end position="27"/>
    </location>
</feature>
<gene>
    <name evidence="10" type="ORF">KFK09_015834</name>
</gene>
<dbReference type="InterPro" id="IPR006683">
    <property type="entry name" value="Thioestr_dom"/>
</dbReference>
<evidence type="ECO:0000256" key="8">
    <source>
        <dbReference type="SAM" id="MobiDB-lite"/>
    </source>
</evidence>
<dbReference type="InterPro" id="IPR003736">
    <property type="entry name" value="PAAI_dom"/>
</dbReference>
<feature type="domain" description="Thioesterase" evidence="9">
    <location>
        <begin position="60"/>
        <end position="130"/>
    </location>
</feature>
<reference evidence="10" key="1">
    <citation type="journal article" date="2022" name="Front. Genet.">
        <title>Chromosome-Scale Assembly of the Dendrobium nobile Genome Provides Insights Into the Molecular Mechanism of the Biosynthesis of the Medicinal Active Ingredient of Dendrobium.</title>
        <authorList>
            <person name="Xu Q."/>
            <person name="Niu S.-C."/>
            <person name="Li K.-L."/>
            <person name="Zheng P.-J."/>
            <person name="Zhang X.-J."/>
            <person name="Jia Y."/>
            <person name="Liu Y."/>
            <person name="Niu Y.-X."/>
            <person name="Yu L.-H."/>
            <person name="Chen D.-F."/>
            <person name="Zhang G.-Q."/>
        </authorList>
    </citation>
    <scope>NUCLEOTIDE SEQUENCE</scope>
    <source>
        <tissue evidence="10">Leaf</tissue>
    </source>
</reference>
<dbReference type="Gene3D" id="3.10.129.10">
    <property type="entry name" value="Hotdog Thioesterase"/>
    <property type="match status" value="1"/>
</dbReference>
<dbReference type="OrthoDB" id="46529at2759"/>
<comment type="subunit">
    <text evidence="7">Homotetramers.</text>
</comment>
<dbReference type="Pfam" id="PF03061">
    <property type="entry name" value="4HBT"/>
    <property type="match status" value="1"/>
</dbReference>
<evidence type="ECO:0000256" key="3">
    <source>
        <dbReference type="ARBA" id="ARBA00023140"/>
    </source>
</evidence>
<accession>A0A8T3B5W6</accession>
<comment type="subcellular location">
    <subcellularLocation>
        <location evidence="1">Peroxisome</location>
    </subcellularLocation>
</comment>
<evidence type="ECO:0000256" key="4">
    <source>
        <dbReference type="ARBA" id="ARBA00060572"/>
    </source>
</evidence>
<comment type="similarity">
    <text evidence="6">Belongs to the 4-hydroxybenzoyl-CoA thioesterase family. DHNA-CoA hydrolase subfamily.</text>
</comment>
<dbReference type="CDD" id="cd03443">
    <property type="entry name" value="PaaI_thioesterase"/>
    <property type="match status" value="1"/>
</dbReference>
<comment type="pathway">
    <text evidence="4">Cofactor biosynthesis; phylloquinone biosynthesis.</text>
</comment>
<dbReference type="SUPFAM" id="SSF54637">
    <property type="entry name" value="Thioesterase/thiol ester dehydrase-isomerase"/>
    <property type="match status" value="1"/>
</dbReference>
<feature type="compositionally biased region" description="Polar residues" evidence="8">
    <location>
        <begin position="1"/>
        <end position="10"/>
    </location>
</feature>
<dbReference type="SMR" id="A0A8T3B5W6"/>
<proteinExistence type="inferred from homology"/>
<organism evidence="10 11">
    <name type="scientific">Dendrobium nobile</name>
    <name type="common">Orchid</name>
    <dbReference type="NCBI Taxonomy" id="94219"/>
    <lineage>
        <taxon>Eukaryota</taxon>
        <taxon>Viridiplantae</taxon>
        <taxon>Streptophyta</taxon>
        <taxon>Embryophyta</taxon>
        <taxon>Tracheophyta</taxon>
        <taxon>Spermatophyta</taxon>
        <taxon>Magnoliopsida</taxon>
        <taxon>Liliopsida</taxon>
        <taxon>Asparagales</taxon>
        <taxon>Orchidaceae</taxon>
        <taxon>Epidendroideae</taxon>
        <taxon>Malaxideae</taxon>
        <taxon>Dendrobiinae</taxon>
        <taxon>Dendrobium</taxon>
    </lineage>
</organism>
<dbReference type="GO" id="GO:0005777">
    <property type="term" value="C:peroxisome"/>
    <property type="evidence" value="ECO:0007669"/>
    <property type="project" value="UniProtKB-SubCell"/>
</dbReference>
<evidence type="ECO:0000256" key="2">
    <source>
        <dbReference type="ARBA" id="ARBA00022801"/>
    </source>
</evidence>
<dbReference type="PANTHER" id="PTHR43240">
    <property type="entry name" value="1,4-DIHYDROXY-2-NAPHTHOYL-COA THIOESTERASE 1"/>
    <property type="match status" value="1"/>
</dbReference>
<dbReference type="GO" id="GO:0061522">
    <property type="term" value="F:1,4-dihydroxy-2-naphthoyl-CoA thioesterase activity"/>
    <property type="evidence" value="ECO:0007669"/>
    <property type="project" value="TreeGrafter"/>
</dbReference>
<dbReference type="EMBL" id="JAGYWB010000011">
    <property type="protein sequence ID" value="KAI0504880.1"/>
    <property type="molecule type" value="Genomic_DNA"/>
</dbReference>
<evidence type="ECO:0000313" key="11">
    <source>
        <dbReference type="Proteomes" id="UP000829196"/>
    </source>
</evidence>
<evidence type="ECO:0000259" key="9">
    <source>
        <dbReference type="Pfam" id="PF03061"/>
    </source>
</evidence>
<sequence>MSGESTSRISPPQPPPPPPPNTAELDAPLHNMGFQIDVLSALEVNGYLRVTESCCQPFKRLHGGVSALIAEALASMGAQVASGFRRVAGVHLSINHHRSAAVGDLVFARGTPVEASKALQVWEVSLWKMNELTVKKEVLLSTSKVVILSNMNVPEIAKNAVSAFRKYAKL</sequence>
<name>A0A8T3B5W6_DENNO</name>
<feature type="compositionally biased region" description="Pro residues" evidence="8">
    <location>
        <begin position="11"/>
        <end position="21"/>
    </location>
</feature>
<keyword evidence="3" id="KW-0576">Peroxisome</keyword>
<protein>
    <recommendedName>
        <fullName evidence="9">Thioesterase domain-containing protein</fullName>
    </recommendedName>
</protein>
<comment type="pathway">
    <text evidence="5">Quinol/quinone metabolism; 1,4-dihydroxy-2-naphthoate biosynthesis; 1,4-dihydroxy-2-naphthoate from chorismate: step 7/7.</text>
</comment>
<evidence type="ECO:0000256" key="6">
    <source>
        <dbReference type="ARBA" id="ARBA00061187"/>
    </source>
</evidence>
<comment type="caution">
    <text evidence="10">The sequence shown here is derived from an EMBL/GenBank/DDBJ whole genome shotgun (WGS) entry which is preliminary data.</text>
</comment>
<keyword evidence="11" id="KW-1185">Reference proteome</keyword>
<dbReference type="PANTHER" id="PTHR43240:SF5">
    <property type="entry name" value="1,4-DIHYDROXY-2-NAPHTHOYL-COA THIOESTERASE 1"/>
    <property type="match status" value="1"/>
</dbReference>
<evidence type="ECO:0000256" key="5">
    <source>
        <dbReference type="ARBA" id="ARBA00060586"/>
    </source>
</evidence>
<dbReference type="AlphaFoldDB" id="A0A8T3B5W6"/>
<dbReference type="GO" id="GO:0042372">
    <property type="term" value="P:phylloquinone biosynthetic process"/>
    <property type="evidence" value="ECO:0007669"/>
    <property type="project" value="TreeGrafter"/>
</dbReference>
<evidence type="ECO:0000256" key="1">
    <source>
        <dbReference type="ARBA" id="ARBA00004275"/>
    </source>
</evidence>
<dbReference type="InterPro" id="IPR029069">
    <property type="entry name" value="HotDog_dom_sf"/>
</dbReference>
<evidence type="ECO:0000313" key="10">
    <source>
        <dbReference type="EMBL" id="KAI0504880.1"/>
    </source>
</evidence>
<keyword evidence="2" id="KW-0378">Hydrolase</keyword>
<dbReference type="Proteomes" id="UP000829196">
    <property type="component" value="Unassembled WGS sequence"/>
</dbReference>